<protein>
    <submittedName>
        <fullName evidence="2">FAD/NAD(P)-binding protein</fullName>
    </submittedName>
</protein>
<reference evidence="3" key="1">
    <citation type="journal article" date="2021" name="ISME J.">
        <title>Evolutionary origin and ecological implication of a unique nif island in free-living Bradyrhizobium lineages.</title>
        <authorList>
            <person name="Tao J."/>
        </authorList>
    </citation>
    <scope>NUCLEOTIDE SEQUENCE [LARGE SCALE GENOMIC DNA]</scope>
    <source>
        <strain evidence="3">SZCCT0094</strain>
    </source>
</reference>
<dbReference type="Pfam" id="PF13454">
    <property type="entry name" value="NAD_binding_9"/>
    <property type="match status" value="1"/>
</dbReference>
<dbReference type="InterPro" id="IPR052189">
    <property type="entry name" value="L-asp_N-monooxygenase_NS-form"/>
</dbReference>
<feature type="domain" description="FAD-dependent urate hydroxylase HpyO/Asp monooxygenase CreE-like FAD/NAD(P)-binding" evidence="1">
    <location>
        <begin position="7"/>
        <end position="180"/>
    </location>
</feature>
<organism evidence="2 3">
    <name type="scientific">Bradyrhizobium denitrificans</name>
    <dbReference type="NCBI Taxonomy" id="2734912"/>
    <lineage>
        <taxon>Bacteria</taxon>
        <taxon>Pseudomonadati</taxon>
        <taxon>Pseudomonadota</taxon>
        <taxon>Alphaproteobacteria</taxon>
        <taxon>Hyphomicrobiales</taxon>
        <taxon>Nitrobacteraceae</taxon>
        <taxon>Bradyrhizobium</taxon>
    </lineage>
</organism>
<evidence type="ECO:0000313" key="2">
    <source>
        <dbReference type="EMBL" id="MBR1137928.1"/>
    </source>
</evidence>
<dbReference type="Proteomes" id="UP001314635">
    <property type="component" value="Unassembled WGS sequence"/>
</dbReference>
<dbReference type="Gene3D" id="3.50.50.60">
    <property type="entry name" value="FAD/NAD(P)-binding domain"/>
    <property type="match status" value="2"/>
</dbReference>
<comment type="caution">
    <text evidence="2">The sequence shown here is derived from an EMBL/GenBank/DDBJ whole genome shotgun (WGS) entry which is preliminary data.</text>
</comment>
<evidence type="ECO:0000259" key="1">
    <source>
        <dbReference type="Pfam" id="PF13454"/>
    </source>
</evidence>
<name>A0ABS5G9C8_9BRAD</name>
<dbReference type="SUPFAM" id="SSF51905">
    <property type="entry name" value="FAD/NAD(P)-binding domain"/>
    <property type="match status" value="1"/>
</dbReference>
<dbReference type="RefSeq" id="WP_172235270.1">
    <property type="nucleotide sequence ID" value="NZ_JABFDP010000001.1"/>
</dbReference>
<proteinExistence type="predicted"/>
<dbReference type="PANTHER" id="PTHR40254:SF1">
    <property type="entry name" value="BLR0577 PROTEIN"/>
    <property type="match status" value="1"/>
</dbReference>
<dbReference type="InterPro" id="IPR038732">
    <property type="entry name" value="HpyO/CreE_NAD-binding"/>
</dbReference>
<sequence length="624" mass="68311">MSEISVAIIGAGSRALNVIEHLAWRLSSDPALPGVVVHLIDPGEPCAGVHVANQSSQLLTNTLASQVTMFSPTNRLEPKSPPSGPSFTEWARRQGYRRFGTEYRQAAGGEEIGELDYLPRAMLGEYLRDAFRMVLQRAPKTMTVKHHRTTAIDVSEHPRRVHLENGDRIPWDALIIATGHCELQPSPEERKIQSFVTRNRSRNSRLRYIGNPYPTSRLAEISRSDVVLVQGLGLTAYDVIADLTAGRGGGFVETGGGLRYIRSGEEPLIRLFSRQSLPYGARGVNQKGVDGGHVAQFLTRPGVDAIRARSAAGGMAKLDFLTDILPLIRKDMAFAYRCAEQRRKIDVEDFRPTPTEDAIIDRIFEPKELLSCGGLSELRSRVVKYLRDDLAEAVRGNVDSPLKAATDAIRDLRDGLSAAIEFGGLTPESHRYVVEVFVPLTNRITFGPPLRRNAELLALIEAGVVDWAGGAGARIRLDEGLARFVVQTTFGSKEECVAGDVLVTARVFGHRPLEDVRPLSRNLVERGIARPFCNGNYHPHGLDVDRGLRLLRADGSPNRSIWGIGFVTEGPRFHTHALPRPGRRSSQLADAARLVDDLLASFASGAAPHAAAAQAEVLAEEGVR</sequence>
<keyword evidence="3" id="KW-1185">Reference proteome</keyword>
<dbReference type="EMBL" id="JAFCLK010000017">
    <property type="protein sequence ID" value="MBR1137928.1"/>
    <property type="molecule type" value="Genomic_DNA"/>
</dbReference>
<dbReference type="PANTHER" id="PTHR40254">
    <property type="entry name" value="BLR0577 PROTEIN"/>
    <property type="match status" value="1"/>
</dbReference>
<evidence type="ECO:0000313" key="3">
    <source>
        <dbReference type="Proteomes" id="UP001314635"/>
    </source>
</evidence>
<dbReference type="InterPro" id="IPR036188">
    <property type="entry name" value="FAD/NAD-bd_sf"/>
</dbReference>
<accession>A0ABS5G9C8</accession>
<gene>
    <name evidence="2" type="ORF">JQ619_19320</name>
</gene>